<gene>
    <name evidence="1" type="ORF">ACFSR9_05905</name>
</gene>
<dbReference type="EMBL" id="JBHUMK010000022">
    <property type="protein sequence ID" value="MFD2608977.1"/>
    <property type="molecule type" value="Genomic_DNA"/>
</dbReference>
<dbReference type="RefSeq" id="WP_386843985.1">
    <property type="nucleotide sequence ID" value="NZ_JBHUMK010000022.1"/>
</dbReference>
<comment type="caution">
    <text evidence="1">The sequence shown here is derived from an EMBL/GenBank/DDBJ whole genome shotgun (WGS) entry which is preliminary data.</text>
</comment>
<accession>A0ABW5P422</accession>
<dbReference type="Proteomes" id="UP001597475">
    <property type="component" value="Unassembled WGS sequence"/>
</dbReference>
<reference evidence="2" key="1">
    <citation type="journal article" date="2019" name="Int. J. Syst. Evol. Microbiol.">
        <title>The Global Catalogue of Microorganisms (GCM) 10K type strain sequencing project: providing services to taxonomists for standard genome sequencing and annotation.</title>
        <authorList>
            <consortium name="The Broad Institute Genomics Platform"/>
            <consortium name="The Broad Institute Genome Sequencing Center for Infectious Disease"/>
            <person name="Wu L."/>
            <person name="Ma J."/>
        </authorList>
    </citation>
    <scope>NUCLEOTIDE SEQUENCE [LARGE SCALE GENOMIC DNA]</scope>
    <source>
        <strain evidence="2">KCTC 33842</strain>
    </source>
</reference>
<evidence type="ECO:0008006" key="3">
    <source>
        <dbReference type="Google" id="ProtNLM"/>
    </source>
</evidence>
<keyword evidence="2" id="KW-1185">Reference proteome</keyword>
<sequence length="53" mass="6074">MNSLCGVIRVLPVEKRASAPQVSEAERLARVRKKRWMEFIADCLSDPLKRGDF</sequence>
<organism evidence="1 2">
    <name type="scientific">Deinococcus taklimakanensis</name>
    <dbReference type="NCBI Taxonomy" id="536443"/>
    <lineage>
        <taxon>Bacteria</taxon>
        <taxon>Thermotogati</taxon>
        <taxon>Deinococcota</taxon>
        <taxon>Deinococci</taxon>
        <taxon>Deinococcales</taxon>
        <taxon>Deinococcaceae</taxon>
        <taxon>Deinococcus</taxon>
    </lineage>
</organism>
<name>A0ABW5P422_9DEIO</name>
<proteinExistence type="predicted"/>
<evidence type="ECO:0000313" key="2">
    <source>
        <dbReference type="Proteomes" id="UP001597475"/>
    </source>
</evidence>
<protein>
    <recommendedName>
        <fullName evidence="3">Transposase</fullName>
    </recommendedName>
</protein>
<evidence type="ECO:0000313" key="1">
    <source>
        <dbReference type="EMBL" id="MFD2608977.1"/>
    </source>
</evidence>